<dbReference type="PROSITE" id="PS50994">
    <property type="entry name" value="INTEGRASE"/>
    <property type="match status" value="1"/>
</dbReference>
<evidence type="ECO:0000313" key="3">
    <source>
        <dbReference type="EMBL" id="MDR9764090.1"/>
    </source>
</evidence>
<organism evidence="3 4">
    <name type="scientific">Rhizobium redzepovicii</name>
    <dbReference type="NCBI Taxonomy" id="2867518"/>
    <lineage>
        <taxon>Bacteria</taxon>
        <taxon>Pseudomonadati</taxon>
        <taxon>Pseudomonadota</taxon>
        <taxon>Alphaproteobacteria</taxon>
        <taxon>Hyphomicrobiales</taxon>
        <taxon>Rhizobiaceae</taxon>
        <taxon>Rhizobium/Agrobacterium group</taxon>
        <taxon>Rhizobium</taxon>
    </lineage>
</organism>
<name>A0AAW8PAP3_9HYPH</name>
<comment type="caution">
    <text evidence="3">The sequence shown here is derived from an EMBL/GenBank/DDBJ whole genome shotgun (WGS) entry which is preliminary data.</text>
</comment>
<feature type="domain" description="Integrase catalytic" evidence="2">
    <location>
        <begin position="247"/>
        <end position="465"/>
    </location>
</feature>
<evidence type="ECO:0000313" key="4">
    <source>
        <dbReference type="Proteomes" id="UP001269402"/>
    </source>
</evidence>
<dbReference type="GO" id="GO:0015074">
    <property type="term" value="P:DNA integration"/>
    <property type="evidence" value="ECO:0007669"/>
    <property type="project" value="InterPro"/>
</dbReference>
<dbReference type="Gene3D" id="3.30.420.10">
    <property type="entry name" value="Ribonuclease H-like superfamily/Ribonuclease H"/>
    <property type="match status" value="1"/>
</dbReference>
<gene>
    <name evidence="3" type="ORF">RJJ37_31465</name>
</gene>
<evidence type="ECO:0000259" key="2">
    <source>
        <dbReference type="PROSITE" id="PS50994"/>
    </source>
</evidence>
<protein>
    <recommendedName>
        <fullName evidence="2">Integrase catalytic domain-containing protein</fullName>
    </recommendedName>
</protein>
<dbReference type="AlphaFoldDB" id="A0AAW8PAP3"/>
<dbReference type="InterPro" id="IPR012337">
    <property type="entry name" value="RNaseH-like_sf"/>
</dbReference>
<dbReference type="InterPro" id="IPR036397">
    <property type="entry name" value="RNaseH_sf"/>
</dbReference>
<dbReference type="GO" id="GO:0003676">
    <property type="term" value="F:nucleic acid binding"/>
    <property type="evidence" value="ECO:0007669"/>
    <property type="project" value="InterPro"/>
</dbReference>
<accession>A0AAW8PAP3</accession>
<evidence type="ECO:0000256" key="1">
    <source>
        <dbReference type="SAM" id="MobiDB-lite"/>
    </source>
</evidence>
<dbReference type="InterPro" id="IPR001584">
    <property type="entry name" value="Integrase_cat-core"/>
</dbReference>
<feature type="compositionally biased region" description="Basic and acidic residues" evidence="1">
    <location>
        <begin position="714"/>
        <end position="727"/>
    </location>
</feature>
<feature type="compositionally biased region" description="Basic and acidic residues" evidence="1">
    <location>
        <begin position="651"/>
        <end position="660"/>
    </location>
</feature>
<feature type="compositionally biased region" description="Acidic residues" evidence="1">
    <location>
        <begin position="763"/>
        <end position="774"/>
    </location>
</feature>
<dbReference type="Proteomes" id="UP001269402">
    <property type="component" value="Unassembled WGS sequence"/>
</dbReference>
<reference evidence="4" key="1">
    <citation type="submission" date="2023-07" db="EMBL/GenBank/DDBJ databases">
        <title>Genomic characterization of faba bean (Vicia faba) microsymbionts in Mexican soils.</title>
        <authorList>
            <person name="Rivera Orduna F.N."/>
            <person name="Guevara-Luna J."/>
            <person name="Yan J."/>
            <person name="Arroyo-Herrera I."/>
            <person name="Li Y."/>
            <person name="Vasquez-Murrieta M.S."/>
            <person name="Wang E.T."/>
        </authorList>
    </citation>
    <scope>NUCLEOTIDE SEQUENCE [LARGE SCALE GENOMIC DNA]</scope>
    <source>
        <strain evidence="4">CH6</strain>
    </source>
</reference>
<keyword evidence="4" id="KW-1185">Reference proteome</keyword>
<feature type="region of interest" description="Disordered" evidence="1">
    <location>
        <begin position="647"/>
        <end position="774"/>
    </location>
</feature>
<sequence>MKPSKDGRSYIFTEVHGAGQIEKFSYAQIARLVRNRAIVIRKGYYTEEELDKRKKKLLDPDIIPEHVRFRARMITKFLEEQKQGLRSRSDESILEFYDDYMEEFEKHLPKARGGNKKVVIETHHPCTPRHFMRLVRKFEDGSYSPFSLMYGGDPSEKTPRKSTLSDRTNAYIDAEARKLATSNRTEIATRWHFMTIENKNSAYPVVLQDIRTFYRRVAKMKKMLIHLGQLGAEATRNEFELSRTANRQYHPLERIEMDEDKLDIILLLKMTRLWNVLHPDVQNRLEVLKDRFWASVAIDAGTRSILALRLLDGDPNGRSGVATLHMAVMPKDHIAEAVGTENKWIQFGIPQEVATDHGAAYLDTEFHDTVLALSGCHLMPPTGNPKLRGRIERFFRTGKKWLRLFTGQTFSNPLVRGNYDSVANASMDFEEFARCLVRLIVDVYHITPHDGLGGQKPIDAWAKMTKARPVDTLTDPEKEGMIFGFRAGKRKISRSGVVCLGIPYYDDTIQHLYSEFKNQEVVVRANPYNLGLIGIRSVRDDAFHFIKAAVPGFDGVSAIEWAATKRLLDEAYSQYDTEDEAVIGRTLTQIQGTAKFSEDKLNVSGHVVTEQDYDYFEKEYFAGYVAGRRSVPDHAPDPERIIVEELPSELHAAEDGENTTRPELPGVTEAEAGDEDDLATSLGPSEGTFDAGVFARRRAEDGVAGPLSTPPSKPDPKPRRDKDKPVREVTISELLRGTPDLLPKNAEEKQRTAGRVRTFKSDWEDEEDDDPIQD</sequence>
<dbReference type="SUPFAM" id="SSF53098">
    <property type="entry name" value="Ribonuclease H-like"/>
    <property type="match status" value="1"/>
</dbReference>
<dbReference type="EMBL" id="JAVLSH010000025">
    <property type="protein sequence ID" value="MDR9764090.1"/>
    <property type="molecule type" value="Genomic_DNA"/>
</dbReference>
<proteinExistence type="predicted"/>